<dbReference type="InterPro" id="IPR036390">
    <property type="entry name" value="WH_DNA-bd_sf"/>
</dbReference>
<dbReference type="PANTHER" id="PTHR33164:SF43">
    <property type="entry name" value="HTH-TYPE TRANSCRIPTIONAL REPRESSOR YETL"/>
    <property type="match status" value="1"/>
</dbReference>
<dbReference type="RefSeq" id="WP_104479622.1">
    <property type="nucleotide sequence ID" value="NZ_CP154825.1"/>
</dbReference>
<dbReference type="InterPro" id="IPR039422">
    <property type="entry name" value="MarR/SlyA-like"/>
</dbReference>
<keyword evidence="2" id="KW-0238">DNA-binding</keyword>
<gene>
    <name evidence="2" type="ORF">CLV40_107181</name>
</gene>
<dbReference type="PANTHER" id="PTHR33164">
    <property type="entry name" value="TRANSCRIPTIONAL REGULATOR, MARR FAMILY"/>
    <property type="match status" value="1"/>
</dbReference>
<organism evidence="2 3">
    <name type="scientific">Actinokineospora auranticolor</name>
    <dbReference type="NCBI Taxonomy" id="155976"/>
    <lineage>
        <taxon>Bacteria</taxon>
        <taxon>Bacillati</taxon>
        <taxon>Actinomycetota</taxon>
        <taxon>Actinomycetes</taxon>
        <taxon>Pseudonocardiales</taxon>
        <taxon>Pseudonocardiaceae</taxon>
        <taxon>Actinokineospora</taxon>
    </lineage>
</organism>
<dbReference type="SMART" id="SM00347">
    <property type="entry name" value="HTH_MARR"/>
    <property type="match status" value="1"/>
</dbReference>
<dbReference type="AlphaFoldDB" id="A0A2S6GQQ9"/>
<protein>
    <submittedName>
        <fullName evidence="2">DNA-binding MarR family transcriptional regulator</fullName>
    </submittedName>
</protein>
<sequence>MSPTAPDEATETEVAARALGLVLTRANADVYPKVPAMQLRALHFVEALEPVNLTRLTEELGTIPSSASRLCDRLQTAGLLDRHAAVTDRREVEIVLTVRGRELLDRLRAARRSDLAQVLAVMPDQARTALLYGLREFTAAVERRTLTDDQITA</sequence>
<dbReference type="Pfam" id="PF12802">
    <property type="entry name" value="MarR_2"/>
    <property type="match status" value="1"/>
</dbReference>
<evidence type="ECO:0000259" key="1">
    <source>
        <dbReference type="PROSITE" id="PS50995"/>
    </source>
</evidence>
<dbReference type="OrthoDB" id="3830756at2"/>
<comment type="caution">
    <text evidence="2">The sequence shown here is derived from an EMBL/GenBank/DDBJ whole genome shotgun (WGS) entry which is preliminary data.</text>
</comment>
<dbReference type="GO" id="GO:0003700">
    <property type="term" value="F:DNA-binding transcription factor activity"/>
    <property type="evidence" value="ECO:0007669"/>
    <property type="project" value="InterPro"/>
</dbReference>
<dbReference type="GO" id="GO:0003677">
    <property type="term" value="F:DNA binding"/>
    <property type="evidence" value="ECO:0007669"/>
    <property type="project" value="UniProtKB-KW"/>
</dbReference>
<dbReference type="Proteomes" id="UP000239203">
    <property type="component" value="Unassembled WGS sequence"/>
</dbReference>
<dbReference type="GO" id="GO:0006950">
    <property type="term" value="P:response to stress"/>
    <property type="evidence" value="ECO:0007669"/>
    <property type="project" value="TreeGrafter"/>
</dbReference>
<dbReference type="EMBL" id="PTIX01000007">
    <property type="protein sequence ID" value="PPK67517.1"/>
    <property type="molecule type" value="Genomic_DNA"/>
</dbReference>
<dbReference type="SUPFAM" id="SSF46785">
    <property type="entry name" value="Winged helix' DNA-binding domain"/>
    <property type="match status" value="1"/>
</dbReference>
<evidence type="ECO:0000313" key="3">
    <source>
        <dbReference type="Proteomes" id="UP000239203"/>
    </source>
</evidence>
<reference evidence="2 3" key="1">
    <citation type="submission" date="2018-02" db="EMBL/GenBank/DDBJ databases">
        <title>Genomic Encyclopedia of Archaeal and Bacterial Type Strains, Phase II (KMG-II): from individual species to whole genera.</title>
        <authorList>
            <person name="Goeker M."/>
        </authorList>
    </citation>
    <scope>NUCLEOTIDE SEQUENCE [LARGE SCALE GENOMIC DNA]</scope>
    <source>
        <strain evidence="2 3">YU 961-1</strain>
    </source>
</reference>
<dbReference type="InterPro" id="IPR000835">
    <property type="entry name" value="HTH_MarR-typ"/>
</dbReference>
<proteinExistence type="predicted"/>
<accession>A0A2S6GQQ9</accession>
<feature type="domain" description="HTH marR-type" evidence="1">
    <location>
        <begin position="5"/>
        <end position="139"/>
    </location>
</feature>
<evidence type="ECO:0000313" key="2">
    <source>
        <dbReference type="EMBL" id="PPK67517.1"/>
    </source>
</evidence>
<dbReference type="InterPro" id="IPR036388">
    <property type="entry name" value="WH-like_DNA-bd_sf"/>
</dbReference>
<dbReference type="Gene3D" id="1.10.10.10">
    <property type="entry name" value="Winged helix-like DNA-binding domain superfamily/Winged helix DNA-binding domain"/>
    <property type="match status" value="1"/>
</dbReference>
<dbReference type="PROSITE" id="PS50995">
    <property type="entry name" value="HTH_MARR_2"/>
    <property type="match status" value="1"/>
</dbReference>
<name>A0A2S6GQQ9_9PSEU</name>
<keyword evidence="3" id="KW-1185">Reference proteome</keyword>